<keyword evidence="2" id="KW-1185">Reference proteome</keyword>
<comment type="caution">
    <text evidence="1">The sequence shown here is derived from an EMBL/GenBank/DDBJ whole genome shotgun (WGS) entry which is preliminary data.</text>
</comment>
<name>A0A5B6TBJ4_9BACT</name>
<dbReference type="RefSeq" id="WP_149090922.1">
    <property type="nucleotide sequence ID" value="NZ_VKKY01000002.1"/>
</dbReference>
<dbReference type="AlphaFoldDB" id="A0A5B6TBJ4"/>
<reference evidence="1 2" key="1">
    <citation type="submission" date="2019-07" db="EMBL/GenBank/DDBJ databases">
        <title>Rufibacter sp. nov., isolated from lake sediment.</title>
        <authorList>
            <person name="Qu J.-H."/>
        </authorList>
    </citation>
    <scope>NUCLEOTIDE SEQUENCE [LARGE SCALE GENOMIC DNA]</scope>
    <source>
        <strain evidence="1 2">NBS58-1</strain>
    </source>
</reference>
<dbReference type="OrthoDB" id="2518538at2"/>
<evidence type="ECO:0000313" key="1">
    <source>
        <dbReference type="EMBL" id="KAA3437859.1"/>
    </source>
</evidence>
<organism evidence="1 2">
    <name type="scientific">Rufibacter hautae</name>
    <dbReference type="NCBI Taxonomy" id="2595005"/>
    <lineage>
        <taxon>Bacteria</taxon>
        <taxon>Pseudomonadati</taxon>
        <taxon>Bacteroidota</taxon>
        <taxon>Cytophagia</taxon>
        <taxon>Cytophagales</taxon>
        <taxon>Hymenobacteraceae</taxon>
        <taxon>Rufibacter</taxon>
    </lineage>
</organism>
<dbReference type="EMBL" id="VKKY01000002">
    <property type="protein sequence ID" value="KAA3437859.1"/>
    <property type="molecule type" value="Genomic_DNA"/>
</dbReference>
<evidence type="ECO:0000313" key="2">
    <source>
        <dbReference type="Proteomes" id="UP000324133"/>
    </source>
</evidence>
<dbReference type="Gene3D" id="2.60.120.1390">
    <property type="match status" value="3"/>
</dbReference>
<dbReference type="InterPro" id="IPR021345">
    <property type="entry name" value="DUF2961"/>
</dbReference>
<protein>
    <submittedName>
        <fullName evidence="1">DUF2961 domain-containing protein</fullName>
    </submittedName>
</protein>
<dbReference type="Pfam" id="PF11175">
    <property type="entry name" value="DUF2961"/>
    <property type="match status" value="2"/>
</dbReference>
<proteinExistence type="predicted"/>
<gene>
    <name evidence="1" type="ORF">FOA19_11260</name>
</gene>
<sequence>MKTSVWIRFILATFLLQWLALSAFSQGALSYVDLVNRLHDLEYLATPPHKDEKSGSFSSYDRRSRYDAVTNTYEAWGANGDGSGYIRKEGKDIVVFEQEGPGVIWRFWSALAKEGHIKIYIDNQPVPVVDKPFRDLFETVGNEVPPMNYPNLVMTLSRGRNHYLPISYSKHCKIVLSENWGAYYHITYTSLPKSTTIPSFTGTYTKQENFALAQTDRTLGSRGYERKHYDKEVVETRQVKATPNAEVLLREVQGNKAISYFKVNFDNFLTKQEKQSLIKNLWLSITWDNDKTPSVLTPLGVFFGTAPEVYSYRSLPVGVINTSFYSNWWMPFSKSAKIKLINKGSVPYDIGFTLVTVPLSESADSLMRFHAIWHQGLNRQEQISTIKPQDVLLADFEKGNYSGWEVSGNAFGKNPVKGTLPNQSPVSDFKGSYLVNSYLNGDSSIGTLTSRKFSINKRYINFLIGGGSHLNKTGLQLLVDGKVVRTATGMESEQLFPVSWDVAEFKGKQAVLKIMDLETGGYGHILVDQITLSDQNIARTDGRALDWTFLDVKGKGRFCGLTLHVENTWEEPRQESETWWYGKWDKKTIDWWWGEGDEKFFVDGEKFPSTYGTGSEDYIGYAWSAEPPFPVFDSPFASQPFTALTGNGHTIVNRFHIADNVPFQNSFEGNLEKYKLNNWGKNNRCLFDAVVYWYQMP</sequence>
<accession>A0A5B6TBJ4</accession>
<dbReference type="Proteomes" id="UP000324133">
    <property type="component" value="Unassembled WGS sequence"/>
</dbReference>